<gene>
    <name evidence="1" type="ORF">METZ01_LOCUS225795</name>
</gene>
<name>A0A382GFH3_9ZZZZ</name>
<reference evidence="1" key="1">
    <citation type="submission" date="2018-05" db="EMBL/GenBank/DDBJ databases">
        <authorList>
            <person name="Lanie J.A."/>
            <person name="Ng W.-L."/>
            <person name="Kazmierczak K.M."/>
            <person name="Andrzejewski T.M."/>
            <person name="Davidsen T.M."/>
            <person name="Wayne K.J."/>
            <person name="Tettelin H."/>
            <person name="Glass J.I."/>
            <person name="Rusch D."/>
            <person name="Podicherti R."/>
            <person name="Tsui H.-C.T."/>
            <person name="Winkler M.E."/>
        </authorList>
    </citation>
    <scope>NUCLEOTIDE SEQUENCE</scope>
</reference>
<accession>A0A382GFH3</accession>
<organism evidence="1">
    <name type="scientific">marine metagenome</name>
    <dbReference type="NCBI Taxonomy" id="408172"/>
    <lineage>
        <taxon>unclassified sequences</taxon>
        <taxon>metagenomes</taxon>
        <taxon>ecological metagenomes</taxon>
    </lineage>
</organism>
<feature type="non-terminal residue" evidence="1">
    <location>
        <position position="213"/>
    </location>
</feature>
<sequence>MNINFICTCGRKGGVDVGLGHFRRCMTLAEEFSSLGSQINFCIYGTEIPPFLKEKKINLKNIQLKNFDSFLKEKDFNQGLKSNITFIDLSHLFFTRHTENFFQLTQSIKNQTECLVLIDSLGKESIVLNSKKELLYDYLIVPYFGAEEEFEKKNNHLLGPEFFIFESSLDYFDQVDIPKIAKKICITCGGTDAQNLTPLILKGLNRIEIPLKL</sequence>
<proteinExistence type="predicted"/>
<evidence type="ECO:0000313" key="1">
    <source>
        <dbReference type="EMBL" id="SVB72941.1"/>
    </source>
</evidence>
<dbReference type="EMBL" id="UINC01054800">
    <property type="protein sequence ID" value="SVB72941.1"/>
    <property type="molecule type" value="Genomic_DNA"/>
</dbReference>
<dbReference type="AlphaFoldDB" id="A0A382GFH3"/>
<dbReference type="Gene3D" id="3.40.50.11190">
    <property type="match status" value="1"/>
</dbReference>
<protein>
    <submittedName>
        <fullName evidence="1">Uncharacterized protein</fullName>
    </submittedName>
</protein>